<feature type="transmembrane region" description="Helical" evidence="1">
    <location>
        <begin position="200"/>
        <end position="220"/>
    </location>
</feature>
<proteinExistence type="predicted"/>
<gene>
    <name evidence="2" type="ORF">ACFO4O_15165</name>
</gene>
<dbReference type="EMBL" id="JBHSGU010000012">
    <property type="protein sequence ID" value="MFC4701503.1"/>
    <property type="molecule type" value="Genomic_DNA"/>
</dbReference>
<reference evidence="3" key="1">
    <citation type="journal article" date="2019" name="Int. J. Syst. Evol. Microbiol.">
        <title>The Global Catalogue of Microorganisms (GCM) 10K type strain sequencing project: providing services to taxonomists for standard genome sequencing and annotation.</title>
        <authorList>
            <consortium name="The Broad Institute Genomics Platform"/>
            <consortium name="The Broad Institute Genome Sequencing Center for Infectious Disease"/>
            <person name="Wu L."/>
            <person name="Ma J."/>
        </authorList>
    </citation>
    <scope>NUCLEOTIDE SEQUENCE [LARGE SCALE GENOMIC DNA]</scope>
    <source>
        <strain evidence="3">KACC 12507</strain>
    </source>
</reference>
<protein>
    <recommendedName>
        <fullName evidence="4">Yip1 domain-containing protein</fullName>
    </recommendedName>
</protein>
<keyword evidence="3" id="KW-1185">Reference proteome</keyword>
<dbReference type="RefSeq" id="WP_382410044.1">
    <property type="nucleotide sequence ID" value="NZ_JBHSGU010000012.1"/>
</dbReference>
<keyword evidence="1" id="KW-0812">Transmembrane</keyword>
<comment type="caution">
    <text evidence="2">The sequence shown here is derived from an EMBL/GenBank/DDBJ whole genome shotgun (WGS) entry which is preliminary data.</text>
</comment>
<evidence type="ECO:0000313" key="2">
    <source>
        <dbReference type="EMBL" id="MFC4701503.1"/>
    </source>
</evidence>
<organism evidence="2 3">
    <name type="scientific">Glaciecola siphonariae</name>
    <dbReference type="NCBI Taxonomy" id="521012"/>
    <lineage>
        <taxon>Bacteria</taxon>
        <taxon>Pseudomonadati</taxon>
        <taxon>Pseudomonadota</taxon>
        <taxon>Gammaproteobacteria</taxon>
        <taxon>Alteromonadales</taxon>
        <taxon>Alteromonadaceae</taxon>
        <taxon>Glaciecola</taxon>
    </lineage>
</organism>
<keyword evidence="1" id="KW-0472">Membrane</keyword>
<evidence type="ECO:0008006" key="4">
    <source>
        <dbReference type="Google" id="ProtNLM"/>
    </source>
</evidence>
<evidence type="ECO:0000313" key="3">
    <source>
        <dbReference type="Proteomes" id="UP001595897"/>
    </source>
</evidence>
<evidence type="ECO:0000256" key="1">
    <source>
        <dbReference type="SAM" id="Phobius"/>
    </source>
</evidence>
<sequence>MIVNYPPFKLLIEKVPLLEYGSRTLRFIVWPFIERKPIEENSLRFAFVDYLLSFAVFTTFLAYSTSQGTDISFKDALTIANLPWVFVSISVYAGISACVYALSYGFYLKIFEEVESIGQTMHLLLLHYIRVSSLFVFVVLGIFSLMLVAYFNHGVSVKEFGDHITSYKHAGVYGGLFIVIASWVAFAAPAEFCKKRRGIFVSLLVAVLLFFTSTSFNFLVPTWLA</sequence>
<accession>A0ABV9LZS2</accession>
<feature type="transmembrane region" description="Helical" evidence="1">
    <location>
        <begin position="84"/>
        <end position="107"/>
    </location>
</feature>
<feature type="transmembrane region" description="Helical" evidence="1">
    <location>
        <begin position="45"/>
        <end position="64"/>
    </location>
</feature>
<feature type="transmembrane region" description="Helical" evidence="1">
    <location>
        <begin position="128"/>
        <end position="150"/>
    </location>
</feature>
<dbReference type="Proteomes" id="UP001595897">
    <property type="component" value="Unassembled WGS sequence"/>
</dbReference>
<name>A0ABV9LZS2_9ALTE</name>
<feature type="transmembrane region" description="Helical" evidence="1">
    <location>
        <begin position="170"/>
        <end position="188"/>
    </location>
</feature>
<feature type="non-terminal residue" evidence="2">
    <location>
        <position position="225"/>
    </location>
</feature>
<keyword evidence="1" id="KW-1133">Transmembrane helix</keyword>